<keyword evidence="2" id="KW-1185">Reference proteome</keyword>
<comment type="caution">
    <text evidence="1">The sequence shown here is derived from an EMBL/GenBank/DDBJ whole genome shotgun (WGS) entry which is preliminary data.</text>
</comment>
<sequence length="30" mass="3538">YQFANCTCVLITFPCLQLLWAGRRVRSKCF</sequence>
<accession>A0A484GXC7</accession>
<evidence type="ECO:0000313" key="1">
    <source>
        <dbReference type="EMBL" id="TEA40258.1"/>
    </source>
</evidence>
<organism evidence="1 2">
    <name type="scientific">Sousa chinensis</name>
    <name type="common">Indo-pacific humpbacked dolphin</name>
    <name type="synonym">Steno chinensis</name>
    <dbReference type="NCBI Taxonomy" id="103600"/>
    <lineage>
        <taxon>Eukaryota</taxon>
        <taxon>Metazoa</taxon>
        <taxon>Chordata</taxon>
        <taxon>Craniata</taxon>
        <taxon>Vertebrata</taxon>
        <taxon>Euteleostomi</taxon>
        <taxon>Mammalia</taxon>
        <taxon>Eutheria</taxon>
        <taxon>Laurasiatheria</taxon>
        <taxon>Artiodactyla</taxon>
        <taxon>Whippomorpha</taxon>
        <taxon>Cetacea</taxon>
        <taxon>Odontoceti</taxon>
        <taxon>Delphinidae</taxon>
        <taxon>Sousa</taxon>
    </lineage>
</organism>
<protein>
    <submittedName>
        <fullName evidence="1">Uncharacterized protein</fullName>
    </submittedName>
</protein>
<dbReference type="AlphaFoldDB" id="A0A484GXC7"/>
<feature type="non-terminal residue" evidence="1">
    <location>
        <position position="1"/>
    </location>
</feature>
<dbReference type="EMBL" id="QWLN02003306">
    <property type="protein sequence ID" value="TEA40258.1"/>
    <property type="molecule type" value="Genomic_DNA"/>
</dbReference>
<evidence type="ECO:0000313" key="2">
    <source>
        <dbReference type="Proteomes" id="UP000295264"/>
    </source>
</evidence>
<feature type="non-terminal residue" evidence="1">
    <location>
        <position position="30"/>
    </location>
</feature>
<proteinExistence type="predicted"/>
<name>A0A484GXC7_SOUCH</name>
<gene>
    <name evidence="1" type="ORF">DBR06_SOUSAS8210214</name>
</gene>
<reference evidence="1 2" key="1">
    <citation type="journal article" date="2018" name="Genomics">
        <title>Molecular footprints of inshore aquatic adaptation in Indo-Pacific humpback dolphin (Sousa chinensis).</title>
        <authorList>
            <person name="Ming Y."/>
            <person name="Jian J."/>
            <person name="Yu F."/>
            <person name="Yu X."/>
            <person name="Wang J."/>
            <person name="Liu W."/>
        </authorList>
    </citation>
    <scope>NUCLEOTIDE SEQUENCE [LARGE SCALE GENOMIC DNA]</scope>
    <source>
        <strain evidence="1">MY-2018</strain>
        <tissue evidence="1">Skin</tissue>
    </source>
</reference>
<dbReference type="Proteomes" id="UP000295264">
    <property type="component" value="Unassembled WGS sequence"/>
</dbReference>